<dbReference type="STRING" id="269621.A0A238F651"/>
<dbReference type="EMBL" id="FMSP01000003">
    <property type="protein sequence ID" value="SCV68249.1"/>
    <property type="molecule type" value="Genomic_DNA"/>
</dbReference>
<accession>A0A238F651</accession>
<evidence type="ECO:0000313" key="4">
    <source>
        <dbReference type="Proteomes" id="UP000198372"/>
    </source>
</evidence>
<dbReference type="PANTHER" id="PTHR12496:SF0">
    <property type="entry name" value="METHYLTRANSFERASE DOMAIN-CONTAINING PROTEIN"/>
    <property type="match status" value="1"/>
</dbReference>
<proteinExistence type="predicted"/>
<dbReference type="Pfam" id="PF13679">
    <property type="entry name" value="Methyltransf_32"/>
    <property type="match status" value="1"/>
</dbReference>
<dbReference type="InterPro" id="IPR025714">
    <property type="entry name" value="Methyltranfer_dom"/>
</dbReference>
<feature type="domain" description="Methyltransferase" evidence="2">
    <location>
        <begin position="179"/>
        <end position="347"/>
    </location>
</feature>
<dbReference type="InterPro" id="IPR052220">
    <property type="entry name" value="METTL25"/>
</dbReference>
<feature type="region of interest" description="Disordered" evidence="1">
    <location>
        <begin position="38"/>
        <end position="58"/>
    </location>
</feature>
<gene>
    <name evidence="3" type="ORF">BQ2448_370</name>
</gene>
<feature type="compositionally biased region" description="Low complexity" evidence="1">
    <location>
        <begin position="149"/>
        <end position="158"/>
    </location>
</feature>
<dbReference type="PANTHER" id="PTHR12496">
    <property type="entry name" value="CGI-41 METHYLTRANSFERASE"/>
    <property type="match status" value="1"/>
</dbReference>
<name>A0A238F651_9BASI</name>
<dbReference type="AlphaFoldDB" id="A0A238F651"/>
<evidence type="ECO:0000313" key="3">
    <source>
        <dbReference type="EMBL" id="SCV68249.1"/>
    </source>
</evidence>
<feature type="region of interest" description="Disordered" evidence="1">
    <location>
        <begin position="137"/>
        <end position="184"/>
    </location>
</feature>
<sequence length="550" mass="60116">MDAIELPFDPVELITLALENQQSQAFLHSACNTFFAPTSTSTSTSTTSSSGASSTTTSTKTFVGVRQDPSGCWPLLPQEWRDHFEAVDPAHRDRVLQDVADGKLRSECPPSLSSYLESCRRLSFDRTCSPIPILAHPPRSSEQQGHVPAASAGAASSSHLFDPSIGTKGKKLRQGQNPKKSHEVDRFSHLVQEIKSARPGITNIIDVGSGRGHLSRGLTLPPLSLDVLAVDWSPQQISGSEYLETLAKARSAPKEVEAQSSDDAPEHTVVPSKGTLTHLTSSLDAPSIAQLYAAPQAAGIAEQARDVEPAMLITLHGCGDLTISALKGLFLAPRPLPTAILVGCCYNLQSPSSFPLSDFVARALATTPVGTETKEPMTRAHLRISPQSPGLWYLTLTNSQELKESIVKLGYRARLEAELAAQGLGSEGQRRVGRVSKSQDYDDYRLKALSKYGVTEVPRLRFGSDEVDEEREWTETLYKLQVFWTLRCHLGPVLETLLVLDRFAFLVERLREVEGEEGEGSKLKRSVVLELRNLFDQRSGSVRNMALVLR</sequence>
<protein>
    <submittedName>
        <fullName evidence="3">BQ2448_370 protein</fullName>
    </submittedName>
</protein>
<keyword evidence="4" id="KW-1185">Reference proteome</keyword>
<evidence type="ECO:0000259" key="2">
    <source>
        <dbReference type="Pfam" id="PF13679"/>
    </source>
</evidence>
<organism evidence="3 4">
    <name type="scientific">Microbotryum intermedium</name>
    <dbReference type="NCBI Taxonomy" id="269621"/>
    <lineage>
        <taxon>Eukaryota</taxon>
        <taxon>Fungi</taxon>
        <taxon>Dikarya</taxon>
        <taxon>Basidiomycota</taxon>
        <taxon>Pucciniomycotina</taxon>
        <taxon>Microbotryomycetes</taxon>
        <taxon>Microbotryales</taxon>
        <taxon>Microbotryaceae</taxon>
        <taxon>Microbotryum</taxon>
    </lineage>
</organism>
<dbReference type="OrthoDB" id="10258156at2759"/>
<reference evidence="4" key="1">
    <citation type="submission" date="2016-09" db="EMBL/GenBank/DDBJ databases">
        <authorList>
            <person name="Jeantristanb JTB J.-T."/>
            <person name="Ricardo R."/>
        </authorList>
    </citation>
    <scope>NUCLEOTIDE SEQUENCE [LARGE SCALE GENOMIC DNA]</scope>
</reference>
<evidence type="ECO:0000256" key="1">
    <source>
        <dbReference type="SAM" id="MobiDB-lite"/>
    </source>
</evidence>
<dbReference type="Proteomes" id="UP000198372">
    <property type="component" value="Unassembled WGS sequence"/>
</dbReference>